<dbReference type="InterPro" id="IPR051791">
    <property type="entry name" value="Pra-immunoreactive"/>
</dbReference>
<keyword evidence="9" id="KW-1185">Reference proteome</keyword>
<keyword evidence="5 6" id="KW-0472">Membrane</keyword>
<sequence>MILNTPVFHYANFKERFAACLLDTIIMWVLLAFLGNLLNEQPDHIFIGIVFSYKGTWLTVIAGWLYFAIQESSVHQGTIGKRIFKIQVVDTDGKRISFLKASGRYFAKYISYALLLLGFFMMLWDKYSRTLHDRICNTFVLKSKE</sequence>
<feature type="transmembrane region" description="Helical" evidence="6">
    <location>
        <begin position="45"/>
        <end position="67"/>
    </location>
</feature>
<keyword evidence="4 6" id="KW-1133">Transmembrane helix</keyword>
<gene>
    <name evidence="8" type="ORF">F0919_12675</name>
</gene>
<keyword evidence="3 6" id="KW-0812">Transmembrane</keyword>
<dbReference type="Pfam" id="PF06271">
    <property type="entry name" value="RDD"/>
    <property type="match status" value="1"/>
</dbReference>
<dbReference type="AlphaFoldDB" id="A0A5M6CE70"/>
<evidence type="ECO:0000256" key="2">
    <source>
        <dbReference type="ARBA" id="ARBA00022475"/>
    </source>
</evidence>
<feature type="transmembrane region" description="Helical" evidence="6">
    <location>
        <begin position="105"/>
        <end position="124"/>
    </location>
</feature>
<evidence type="ECO:0000256" key="5">
    <source>
        <dbReference type="ARBA" id="ARBA00023136"/>
    </source>
</evidence>
<protein>
    <submittedName>
        <fullName evidence="8">RDD family protein</fullName>
    </submittedName>
</protein>
<dbReference type="GO" id="GO:0005886">
    <property type="term" value="C:plasma membrane"/>
    <property type="evidence" value="ECO:0007669"/>
    <property type="project" value="UniProtKB-SubCell"/>
</dbReference>
<feature type="transmembrane region" description="Helical" evidence="6">
    <location>
        <begin position="16"/>
        <end position="38"/>
    </location>
</feature>
<organism evidence="8 9">
    <name type="scientific">Taibaiella lutea</name>
    <dbReference type="NCBI Taxonomy" id="2608001"/>
    <lineage>
        <taxon>Bacteria</taxon>
        <taxon>Pseudomonadati</taxon>
        <taxon>Bacteroidota</taxon>
        <taxon>Chitinophagia</taxon>
        <taxon>Chitinophagales</taxon>
        <taxon>Chitinophagaceae</taxon>
        <taxon>Taibaiella</taxon>
    </lineage>
</organism>
<evidence type="ECO:0000256" key="6">
    <source>
        <dbReference type="SAM" id="Phobius"/>
    </source>
</evidence>
<keyword evidence="2" id="KW-1003">Cell membrane</keyword>
<dbReference type="InterPro" id="IPR010432">
    <property type="entry name" value="RDD"/>
</dbReference>
<evidence type="ECO:0000313" key="9">
    <source>
        <dbReference type="Proteomes" id="UP000323632"/>
    </source>
</evidence>
<reference evidence="8 9" key="1">
    <citation type="submission" date="2019-09" db="EMBL/GenBank/DDBJ databases">
        <title>Genome sequence and assembly of Taibaiella sp.</title>
        <authorList>
            <person name="Chhetri G."/>
        </authorList>
    </citation>
    <scope>NUCLEOTIDE SEQUENCE [LARGE SCALE GENOMIC DNA]</scope>
    <source>
        <strain evidence="8 9">KVB11</strain>
    </source>
</reference>
<evidence type="ECO:0000256" key="3">
    <source>
        <dbReference type="ARBA" id="ARBA00022692"/>
    </source>
</evidence>
<comment type="subcellular location">
    <subcellularLocation>
        <location evidence="1">Cell membrane</location>
        <topology evidence="1">Multi-pass membrane protein</topology>
    </subcellularLocation>
</comment>
<accession>A0A5M6CE70</accession>
<dbReference type="Proteomes" id="UP000323632">
    <property type="component" value="Unassembled WGS sequence"/>
</dbReference>
<evidence type="ECO:0000259" key="7">
    <source>
        <dbReference type="Pfam" id="PF06271"/>
    </source>
</evidence>
<proteinExistence type="predicted"/>
<comment type="caution">
    <text evidence="8">The sequence shown here is derived from an EMBL/GenBank/DDBJ whole genome shotgun (WGS) entry which is preliminary data.</text>
</comment>
<dbReference type="PANTHER" id="PTHR36115">
    <property type="entry name" value="PROLINE-RICH ANTIGEN HOMOLOG-RELATED"/>
    <property type="match status" value="1"/>
</dbReference>
<dbReference type="PANTHER" id="PTHR36115:SF6">
    <property type="entry name" value="PROLINE-RICH ANTIGEN HOMOLOG"/>
    <property type="match status" value="1"/>
</dbReference>
<evidence type="ECO:0000256" key="4">
    <source>
        <dbReference type="ARBA" id="ARBA00022989"/>
    </source>
</evidence>
<feature type="domain" description="RDD" evidence="7">
    <location>
        <begin position="10"/>
        <end position="137"/>
    </location>
</feature>
<evidence type="ECO:0000313" key="8">
    <source>
        <dbReference type="EMBL" id="KAA5533391.1"/>
    </source>
</evidence>
<dbReference type="EMBL" id="VWSH01000003">
    <property type="protein sequence ID" value="KAA5533391.1"/>
    <property type="molecule type" value="Genomic_DNA"/>
</dbReference>
<name>A0A5M6CE70_9BACT</name>
<evidence type="ECO:0000256" key="1">
    <source>
        <dbReference type="ARBA" id="ARBA00004651"/>
    </source>
</evidence>